<evidence type="ECO:0000313" key="6">
    <source>
        <dbReference type="EMBL" id="TDD57894.1"/>
    </source>
</evidence>
<dbReference type="InterPro" id="IPR003016">
    <property type="entry name" value="2-oxoA_DH_lipoyl-BS"/>
</dbReference>
<dbReference type="OrthoDB" id="9796712at2"/>
<comment type="function">
    <text evidence="3">The glycine cleavage system catalyzes the degradation of glycine. The H protein shuttles the methylamine group of glycine from the P protein to the T protein.</text>
</comment>
<dbReference type="Gene3D" id="2.40.50.100">
    <property type="match status" value="1"/>
</dbReference>
<evidence type="ECO:0000259" key="5">
    <source>
        <dbReference type="PROSITE" id="PS50968"/>
    </source>
</evidence>
<keyword evidence="2 3" id="KW-0450">Lipoyl</keyword>
<dbReference type="InterPro" id="IPR033753">
    <property type="entry name" value="GCV_H/Fam206"/>
</dbReference>
<evidence type="ECO:0000313" key="7">
    <source>
        <dbReference type="Proteomes" id="UP000295124"/>
    </source>
</evidence>
<dbReference type="SUPFAM" id="SSF51230">
    <property type="entry name" value="Single hybrid motif"/>
    <property type="match status" value="1"/>
</dbReference>
<dbReference type="AlphaFoldDB" id="A0A4R4ZJE5"/>
<dbReference type="CDD" id="cd06848">
    <property type="entry name" value="GCS_H"/>
    <property type="match status" value="1"/>
</dbReference>
<comment type="cofactor">
    <cofactor evidence="3">
        <name>(R)-lipoate</name>
        <dbReference type="ChEBI" id="CHEBI:83088"/>
    </cofactor>
    <text evidence="3">Binds 1 lipoyl cofactor covalently.</text>
</comment>
<dbReference type="PROSITE" id="PS50968">
    <property type="entry name" value="BIOTINYL_LIPOYL"/>
    <property type="match status" value="1"/>
</dbReference>
<evidence type="ECO:0000256" key="4">
    <source>
        <dbReference type="PIRSR" id="PIRSR617453-50"/>
    </source>
</evidence>
<dbReference type="Proteomes" id="UP000295124">
    <property type="component" value="Unassembled WGS sequence"/>
</dbReference>
<name>A0A4R4ZJE5_9ACTN</name>
<evidence type="ECO:0000256" key="3">
    <source>
        <dbReference type="HAMAP-Rule" id="MF_00272"/>
    </source>
</evidence>
<evidence type="ECO:0000256" key="1">
    <source>
        <dbReference type="ARBA" id="ARBA00009249"/>
    </source>
</evidence>
<dbReference type="NCBIfam" id="NF002270">
    <property type="entry name" value="PRK01202.1"/>
    <property type="match status" value="1"/>
</dbReference>
<protein>
    <recommendedName>
        <fullName evidence="3">Glycine cleavage system H protein</fullName>
    </recommendedName>
</protein>
<comment type="caution">
    <text evidence="6">The sequence shown here is derived from an EMBL/GenBank/DDBJ whole genome shotgun (WGS) entry which is preliminary data.</text>
</comment>
<reference evidence="6 7" key="1">
    <citation type="submission" date="2019-03" db="EMBL/GenBank/DDBJ databases">
        <title>Draft genome sequences of novel Actinobacteria.</title>
        <authorList>
            <person name="Sahin N."/>
            <person name="Ay H."/>
            <person name="Saygin H."/>
        </authorList>
    </citation>
    <scope>NUCLEOTIDE SEQUENCE [LARGE SCALE GENOMIC DNA]</scope>
    <source>
        <strain evidence="6 7">JCM 13523</strain>
    </source>
</reference>
<keyword evidence="7" id="KW-1185">Reference proteome</keyword>
<accession>A0A4R4ZJE5</accession>
<dbReference type="PANTHER" id="PTHR11715:SF3">
    <property type="entry name" value="GLYCINE CLEAVAGE SYSTEM H PROTEIN-RELATED"/>
    <property type="match status" value="1"/>
</dbReference>
<dbReference type="GO" id="GO:0005829">
    <property type="term" value="C:cytosol"/>
    <property type="evidence" value="ECO:0007669"/>
    <property type="project" value="TreeGrafter"/>
</dbReference>
<comment type="similarity">
    <text evidence="1 3">Belongs to the GcvH family.</text>
</comment>
<feature type="domain" description="Lipoyl-binding" evidence="5">
    <location>
        <begin position="22"/>
        <end position="104"/>
    </location>
</feature>
<organism evidence="6 7">
    <name type="scientific">Kribbella antibiotica</name>
    <dbReference type="NCBI Taxonomy" id="190195"/>
    <lineage>
        <taxon>Bacteria</taxon>
        <taxon>Bacillati</taxon>
        <taxon>Actinomycetota</taxon>
        <taxon>Actinomycetes</taxon>
        <taxon>Propionibacteriales</taxon>
        <taxon>Kribbellaceae</taxon>
        <taxon>Kribbella</taxon>
    </lineage>
</organism>
<dbReference type="PANTHER" id="PTHR11715">
    <property type="entry name" value="GLYCINE CLEAVAGE SYSTEM H PROTEIN"/>
    <property type="match status" value="1"/>
</dbReference>
<dbReference type="HAMAP" id="MF_00272">
    <property type="entry name" value="GcvH"/>
    <property type="match status" value="1"/>
</dbReference>
<dbReference type="InterPro" id="IPR011053">
    <property type="entry name" value="Single_hybrid_motif"/>
</dbReference>
<dbReference type="InterPro" id="IPR002930">
    <property type="entry name" value="GCV_H"/>
</dbReference>
<proteinExistence type="inferred from homology"/>
<dbReference type="InterPro" id="IPR000089">
    <property type="entry name" value="Biotin_lipoyl"/>
</dbReference>
<dbReference type="PROSITE" id="PS00189">
    <property type="entry name" value="LIPOYL"/>
    <property type="match status" value="1"/>
</dbReference>
<dbReference type="Pfam" id="PF01597">
    <property type="entry name" value="GCV_H"/>
    <property type="match status" value="1"/>
</dbReference>
<dbReference type="GO" id="GO:0005960">
    <property type="term" value="C:glycine cleavage complex"/>
    <property type="evidence" value="ECO:0007669"/>
    <property type="project" value="InterPro"/>
</dbReference>
<dbReference type="EMBL" id="SMKX01000063">
    <property type="protein sequence ID" value="TDD57894.1"/>
    <property type="molecule type" value="Genomic_DNA"/>
</dbReference>
<evidence type="ECO:0000256" key="2">
    <source>
        <dbReference type="ARBA" id="ARBA00022823"/>
    </source>
</evidence>
<comment type="subunit">
    <text evidence="3">The glycine cleavage system is composed of four proteins: P, T, L and H.</text>
</comment>
<dbReference type="NCBIfam" id="TIGR00527">
    <property type="entry name" value="gcvH"/>
    <property type="match status" value="1"/>
</dbReference>
<dbReference type="RefSeq" id="WP_132170176.1">
    <property type="nucleotide sequence ID" value="NZ_SMKX01000063.1"/>
</dbReference>
<dbReference type="GO" id="GO:0019464">
    <property type="term" value="P:glycine decarboxylation via glycine cleavage system"/>
    <property type="evidence" value="ECO:0007669"/>
    <property type="project" value="UniProtKB-UniRule"/>
</dbReference>
<gene>
    <name evidence="3 6" type="primary">gcvH</name>
    <name evidence="6" type="ORF">E1263_21630</name>
</gene>
<sequence>MPVPTELNYTADHEWVSIDGDIATVGITAFAGEALGDVVYVDLPAVGTAITTGDACGEIESTKSVSDLFAPLDGEVVELNEAVVADPGLLNTDPYQAGWLVRIKVTGPTNLLDAAAYQTLIGAE</sequence>
<dbReference type="InterPro" id="IPR017453">
    <property type="entry name" value="GCV_H_sub"/>
</dbReference>
<feature type="modified residue" description="N6-lipoyllysine" evidence="3 4">
    <location>
        <position position="63"/>
    </location>
</feature>
<dbReference type="GO" id="GO:0009249">
    <property type="term" value="P:protein lipoylation"/>
    <property type="evidence" value="ECO:0007669"/>
    <property type="project" value="TreeGrafter"/>
</dbReference>